<keyword evidence="2" id="KW-1185">Reference proteome</keyword>
<dbReference type="AlphaFoldDB" id="A0A386PNA0"/>
<sequence length="109" mass="12870">MDIKVDNEFNIIFDDDLKIVDGQEEQKQRLFLYLKTPVGSIYNKIYGFDYSFFLKLLKVQRTQDITTFFANTLKDLEIDILNIKAKQIGKKIILQFFLSGDTLNMEYNL</sequence>
<geneLocation type="plasmid" evidence="1 2">
    <name>lp129</name>
</geneLocation>
<reference evidence="1 2" key="1">
    <citation type="journal article" date="2018" name="Infect. Genet. Evol.">
        <title>Genome-wide analysis of Borrelia turcica and 'Candidatus Borrelia tachyglossi' shows relapsing fever-like genomes with unique genomic links to Lyme disease Borrelia.</title>
        <authorList>
            <person name="Gofton A.W."/>
            <person name="Margos G."/>
            <person name="Fingerle V."/>
            <person name="Hepner S."/>
            <person name="Loh S.M."/>
            <person name="Ryan U."/>
            <person name="Irwin P."/>
            <person name="Oskam C.L."/>
        </authorList>
    </citation>
    <scope>NUCLEOTIDE SEQUENCE [LARGE SCALE GENOMIC DNA]</scope>
    <source>
        <strain evidence="1 2">IST7</strain>
        <plasmid evidence="1">lp129</plasmid>
    </source>
</reference>
<keyword evidence="1" id="KW-0614">Plasmid</keyword>
<dbReference type="RefSeq" id="WP_120104697.1">
    <property type="nucleotide sequence ID" value="NZ_CP028885.1"/>
</dbReference>
<protein>
    <recommendedName>
        <fullName evidence="3">DUF2634 domain-containing protein</fullName>
    </recommendedName>
</protein>
<dbReference type="Pfam" id="PF10934">
    <property type="entry name" value="Sheath_initiator"/>
    <property type="match status" value="1"/>
</dbReference>
<dbReference type="KEGG" id="btur:DB313_04585"/>
<dbReference type="OrthoDB" id="350595at2"/>
<dbReference type="InterPro" id="IPR020288">
    <property type="entry name" value="Sheath_initiator"/>
</dbReference>
<dbReference type="EMBL" id="CP028885">
    <property type="protein sequence ID" value="AYE36778.1"/>
    <property type="molecule type" value="Genomic_DNA"/>
</dbReference>
<evidence type="ECO:0008006" key="3">
    <source>
        <dbReference type="Google" id="ProtNLM"/>
    </source>
</evidence>
<evidence type="ECO:0000313" key="2">
    <source>
        <dbReference type="Proteomes" id="UP000275571"/>
    </source>
</evidence>
<gene>
    <name evidence="1" type="ORF">DB313_04585</name>
</gene>
<dbReference type="Proteomes" id="UP000275571">
    <property type="component" value="Plasmid lp129"/>
</dbReference>
<evidence type="ECO:0000313" key="1">
    <source>
        <dbReference type="EMBL" id="AYE36778.1"/>
    </source>
</evidence>
<organism evidence="1 2">
    <name type="scientific">Borrelia turcica IST7</name>
    <dbReference type="NCBI Taxonomy" id="1104446"/>
    <lineage>
        <taxon>Bacteria</taxon>
        <taxon>Pseudomonadati</taxon>
        <taxon>Spirochaetota</taxon>
        <taxon>Spirochaetia</taxon>
        <taxon>Spirochaetales</taxon>
        <taxon>Borreliaceae</taxon>
        <taxon>Borrelia</taxon>
    </lineage>
</organism>
<proteinExistence type="predicted"/>
<name>A0A386PNA0_9SPIR</name>
<accession>A0A386PNA0</accession>